<dbReference type="EMBL" id="KN839850">
    <property type="protein sequence ID" value="KIJ63685.1"/>
    <property type="molecule type" value="Genomic_DNA"/>
</dbReference>
<name>A0A0C9VZ75_9AGAM</name>
<gene>
    <name evidence="1" type="ORF">HYDPIDRAFT_92094</name>
</gene>
<dbReference type="OrthoDB" id="3255261at2759"/>
<dbReference type="Proteomes" id="UP000053820">
    <property type="component" value="Unassembled WGS sequence"/>
</dbReference>
<evidence type="ECO:0000313" key="2">
    <source>
        <dbReference type="Proteomes" id="UP000053820"/>
    </source>
</evidence>
<dbReference type="HOGENOM" id="CLU_066679_1_0_1"/>
<proteinExistence type="predicted"/>
<organism evidence="1 2">
    <name type="scientific">Hydnomerulius pinastri MD-312</name>
    <dbReference type="NCBI Taxonomy" id="994086"/>
    <lineage>
        <taxon>Eukaryota</taxon>
        <taxon>Fungi</taxon>
        <taxon>Dikarya</taxon>
        <taxon>Basidiomycota</taxon>
        <taxon>Agaricomycotina</taxon>
        <taxon>Agaricomycetes</taxon>
        <taxon>Agaricomycetidae</taxon>
        <taxon>Boletales</taxon>
        <taxon>Boletales incertae sedis</taxon>
        <taxon>Leucogyrophana</taxon>
    </lineage>
</organism>
<accession>A0A0C9VZ75</accession>
<reference evidence="1 2" key="1">
    <citation type="submission" date="2014-04" db="EMBL/GenBank/DDBJ databases">
        <title>Evolutionary Origins and Diversification of the Mycorrhizal Mutualists.</title>
        <authorList>
            <consortium name="DOE Joint Genome Institute"/>
            <consortium name="Mycorrhizal Genomics Consortium"/>
            <person name="Kohler A."/>
            <person name="Kuo A."/>
            <person name="Nagy L.G."/>
            <person name="Floudas D."/>
            <person name="Copeland A."/>
            <person name="Barry K.W."/>
            <person name="Cichocki N."/>
            <person name="Veneault-Fourrey C."/>
            <person name="LaButti K."/>
            <person name="Lindquist E.A."/>
            <person name="Lipzen A."/>
            <person name="Lundell T."/>
            <person name="Morin E."/>
            <person name="Murat C."/>
            <person name="Riley R."/>
            <person name="Ohm R."/>
            <person name="Sun H."/>
            <person name="Tunlid A."/>
            <person name="Henrissat B."/>
            <person name="Grigoriev I.V."/>
            <person name="Hibbett D.S."/>
            <person name="Martin F."/>
        </authorList>
    </citation>
    <scope>NUCLEOTIDE SEQUENCE [LARGE SCALE GENOMIC DNA]</scope>
    <source>
        <strain evidence="1 2">MD-312</strain>
    </source>
</reference>
<dbReference type="AlphaFoldDB" id="A0A0C9VZ75"/>
<protein>
    <submittedName>
        <fullName evidence="1">Uncharacterized protein</fullName>
    </submittedName>
</protein>
<evidence type="ECO:0000313" key="1">
    <source>
        <dbReference type="EMBL" id="KIJ63685.1"/>
    </source>
</evidence>
<keyword evidence="2" id="KW-1185">Reference proteome</keyword>
<sequence length="296" mass="32849">MHASRKFIDLILQSSSKWANWDPPMALEVGDYGLVDPQSGIFERKGNVFTDKFRKTLADLDPLLRIDLTNDAVNGQIEQDIVIASTGVKRSSFTVTPELDVPSVATVALKGEWQFPRHRRGALLVMHKPRQTYLASTDALDTLTRVPKLKDYHFVTSVMSCPAYTLYLSDKSGESISLALTAQAPALAAAGVAVGGDLGFSWATNSQSSFLRRAVDAAGEYSFVPLFSLKRIRLEWWRRFRGDGTPHDLPDFDPWVDSIALWEPLDEDGEADPFCDEVSTLFSGRHSGVLLFPLDQ</sequence>